<keyword evidence="2" id="KW-0812">Transmembrane</keyword>
<reference evidence="3 4" key="1">
    <citation type="submission" date="2017-08" db="EMBL/GenBank/DDBJ databases">
        <title>Infants hospitalized years apart are colonized by the same room-sourced microbial strains.</title>
        <authorList>
            <person name="Brooks B."/>
            <person name="Olm M.R."/>
            <person name="Firek B.A."/>
            <person name="Baker R."/>
            <person name="Thomas B.C."/>
            <person name="Morowitz M.J."/>
            <person name="Banfield J.F."/>
        </authorList>
    </citation>
    <scope>NUCLEOTIDE SEQUENCE [LARGE SCALE GENOMIC DNA]</scope>
    <source>
        <strain evidence="3">S2_005_001_R1_22</strain>
    </source>
</reference>
<protein>
    <recommendedName>
        <fullName evidence="5">Ferritin-like domain-containing protein</fullName>
    </recommendedName>
</protein>
<dbReference type="EMBL" id="QFQI01000002">
    <property type="protein sequence ID" value="PZQ62005.1"/>
    <property type="molecule type" value="Genomic_DNA"/>
</dbReference>
<feature type="transmembrane region" description="Helical" evidence="2">
    <location>
        <begin position="23"/>
        <end position="42"/>
    </location>
</feature>
<dbReference type="InterPro" id="IPR052965">
    <property type="entry name" value="Pigment-catalase-like"/>
</dbReference>
<evidence type="ECO:0000313" key="4">
    <source>
        <dbReference type="Proteomes" id="UP000249229"/>
    </source>
</evidence>
<evidence type="ECO:0000313" key="3">
    <source>
        <dbReference type="EMBL" id="PZQ62005.1"/>
    </source>
</evidence>
<evidence type="ECO:0008006" key="5">
    <source>
        <dbReference type="Google" id="ProtNLM"/>
    </source>
</evidence>
<dbReference type="SUPFAM" id="SSF47240">
    <property type="entry name" value="Ferritin-like"/>
    <property type="match status" value="1"/>
</dbReference>
<comment type="caution">
    <text evidence="3">The sequence shown here is derived from an EMBL/GenBank/DDBJ whole genome shotgun (WGS) entry which is preliminary data.</text>
</comment>
<keyword evidence="2" id="KW-0472">Membrane</keyword>
<proteinExistence type="predicted"/>
<dbReference type="PANTHER" id="PTHR31694:SF26">
    <property type="entry name" value="OS05G0151100 PROTEIN"/>
    <property type="match status" value="1"/>
</dbReference>
<feature type="region of interest" description="Disordered" evidence="1">
    <location>
        <begin position="44"/>
        <end position="67"/>
    </location>
</feature>
<dbReference type="PROSITE" id="PS51318">
    <property type="entry name" value="TAT"/>
    <property type="match status" value="1"/>
</dbReference>
<gene>
    <name evidence="3" type="ORF">DI544_05265</name>
</gene>
<dbReference type="PANTHER" id="PTHR31694">
    <property type="entry name" value="DESICCATION-LIKE PROTEIN"/>
    <property type="match status" value="1"/>
</dbReference>
<dbReference type="Proteomes" id="UP000249229">
    <property type="component" value="Unassembled WGS sequence"/>
</dbReference>
<dbReference type="InterPro" id="IPR006311">
    <property type="entry name" value="TAT_signal"/>
</dbReference>
<keyword evidence="2" id="KW-1133">Transmembrane helix</keyword>
<organism evidence="3 4">
    <name type="scientific">Sphingomonas taxi</name>
    <dbReference type="NCBI Taxonomy" id="1549858"/>
    <lineage>
        <taxon>Bacteria</taxon>
        <taxon>Pseudomonadati</taxon>
        <taxon>Pseudomonadota</taxon>
        <taxon>Alphaproteobacteria</taxon>
        <taxon>Sphingomonadales</taxon>
        <taxon>Sphingomonadaceae</taxon>
        <taxon>Sphingomonas</taxon>
    </lineage>
</organism>
<name>A0A2W5PGQ7_9SPHN</name>
<sequence length="351" mass="35803">MTDSEQLIETLDARVRRRDSRRAFFTSAMAGAAGAVVLGGAMTGSAQAQTSPTPTPSPSPSPSPTSTVTEADVLNFALNLEYLEANFYAFAVTGSALAAADISGAVGTAGTATGGRAVAFQDPLVAQYAREIAADELAHVRFLRSQFTDATRVAQPVIDLGTSPTGAFSSAARAAGLVVDGQSFDPYASDENFLLGAFLFEDVGVTAYKGAASALINNKVYLEAAAGILAVEAYHAAIVRSVLYRKGLATPSLRLIEATEAISTARDALDGNPTEDAVRGVAPDGDQGIAPTTSSDGSVANIVPLNANGIAFSRTPAQVLNVVYLNAAAVSMGGFFPAGVNGNVKMSAASA</sequence>
<dbReference type="Pfam" id="PF13668">
    <property type="entry name" value="Ferritin_2"/>
    <property type="match status" value="1"/>
</dbReference>
<dbReference type="AlphaFoldDB" id="A0A2W5PGQ7"/>
<evidence type="ECO:0000256" key="2">
    <source>
        <dbReference type="SAM" id="Phobius"/>
    </source>
</evidence>
<dbReference type="InterPro" id="IPR009078">
    <property type="entry name" value="Ferritin-like_SF"/>
</dbReference>
<accession>A0A2W5PGQ7</accession>
<feature type="compositionally biased region" description="Pro residues" evidence="1">
    <location>
        <begin position="53"/>
        <end position="63"/>
    </location>
</feature>
<evidence type="ECO:0000256" key="1">
    <source>
        <dbReference type="SAM" id="MobiDB-lite"/>
    </source>
</evidence>